<dbReference type="PROSITE" id="PS51143">
    <property type="entry name" value="MT_A70"/>
    <property type="match status" value="1"/>
</dbReference>
<dbReference type="PANTHER" id="PTHR12829">
    <property type="entry name" value="N6-ADENOSINE-METHYLTRANSFERASE"/>
    <property type="match status" value="1"/>
</dbReference>
<gene>
    <name evidence="3" type="ORF">INT44_008653</name>
</gene>
<accession>A0A8H7UHF0</accession>
<name>A0A8H7UHF0_9FUNG</name>
<feature type="region of interest" description="Disordered" evidence="2">
    <location>
        <begin position="52"/>
        <end position="78"/>
    </location>
</feature>
<evidence type="ECO:0000313" key="3">
    <source>
        <dbReference type="EMBL" id="KAG2181837.1"/>
    </source>
</evidence>
<dbReference type="InterPro" id="IPR007757">
    <property type="entry name" value="MT-A70-like"/>
</dbReference>
<keyword evidence="4" id="KW-1185">Reference proteome</keyword>
<dbReference type="EMBL" id="JAEPRA010000008">
    <property type="protein sequence ID" value="KAG2181837.1"/>
    <property type="molecule type" value="Genomic_DNA"/>
</dbReference>
<comment type="similarity">
    <text evidence="1">Belongs to the MT-A70-like family.</text>
</comment>
<feature type="compositionally biased region" description="Basic and acidic residues" evidence="2">
    <location>
        <begin position="177"/>
        <end position="187"/>
    </location>
</feature>
<sequence>MADRSRRKRKSRNTVASNIHYVGYVEDEESVEAIMKKFEELDRIQKEFSAISVNSTPNNATENKENEVESNGTPAEMEEVEKKSEASSQGLTEAQLQEIFKRTSAFTIRSAMMDSNDMDELNDVEIWQLQYHDGLTDEIYEEDDYIHLDMEDDDFWDMEFGGDGKQKKRMRRAPAPAREKAPSGGRRGIDRESIIAKYKIMQVRVQDRNGNYFMVKKKVSAIDPSLPTYVKIPGEPIPRSWVHTILHLQVPTEDIASVIGQKYLKKNILDMDLKELGTNFQAVYMDPPLLLPGEEPSPGKITIEQLASLDIPSIVPKGFLFIWLEKEWLPDIVRICEKWHFKYVENFCWIKKNLNNQISKKPYTYFNKSKLSLLIFRREGDVELRHQRNPDCVFDFGKPRVPGELTELKPRFMYQIIETLLPSSMFHPENNPDGNRLLELWAKHGQKRLGWTTVVDES</sequence>
<evidence type="ECO:0000256" key="2">
    <source>
        <dbReference type="SAM" id="MobiDB-lite"/>
    </source>
</evidence>
<protein>
    <submittedName>
        <fullName evidence="3">Uncharacterized protein</fullName>
    </submittedName>
</protein>
<dbReference type="Pfam" id="PF05063">
    <property type="entry name" value="MT-A70"/>
    <property type="match status" value="1"/>
</dbReference>
<dbReference type="PANTHER" id="PTHR12829:SF8">
    <property type="entry name" value="CHROMOSOME UNDETERMINED SCAFFOLD_82, WHOLE GENOME SHOTGUN SEQUENCE"/>
    <property type="match status" value="1"/>
</dbReference>
<evidence type="ECO:0000313" key="4">
    <source>
        <dbReference type="Proteomes" id="UP000612746"/>
    </source>
</evidence>
<reference evidence="3" key="1">
    <citation type="submission" date="2020-12" db="EMBL/GenBank/DDBJ databases">
        <title>Metabolic potential, ecology and presence of endohyphal bacteria is reflected in genomic diversity of Mucoromycotina.</title>
        <authorList>
            <person name="Muszewska A."/>
            <person name="Okrasinska A."/>
            <person name="Steczkiewicz K."/>
            <person name="Drgas O."/>
            <person name="Orlowska M."/>
            <person name="Perlinska-Lenart U."/>
            <person name="Aleksandrzak-Piekarczyk T."/>
            <person name="Szatraj K."/>
            <person name="Zielenkiewicz U."/>
            <person name="Pilsyk S."/>
            <person name="Malc E."/>
            <person name="Mieczkowski P."/>
            <person name="Kruszewska J.S."/>
            <person name="Biernat P."/>
            <person name="Pawlowska J."/>
        </authorList>
    </citation>
    <scope>NUCLEOTIDE SEQUENCE</scope>
    <source>
        <strain evidence="3">WA0000051536</strain>
    </source>
</reference>
<evidence type="ECO:0000256" key="1">
    <source>
        <dbReference type="PROSITE-ProRule" id="PRU00489"/>
    </source>
</evidence>
<dbReference type="Proteomes" id="UP000612746">
    <property type="component" value="Unassembled WGS sequence"/>
</dbReference>
<feature type="compositionally biased region" description="Polar residues" evidence="2">
    <location>
        <begin position="52"/>
        <end position="61"/>
    </location>
</feature>
<proteinExistence type="inferred from homology"/>
<dbReference type="AlphaFoldDB" id="A0A8H7UHF0"/>
<dbReference type="GO" id="GO:0036396">
    <property type="term" value="C:RNA N6-methyladenosine methyltransferase complex"/>
    <property type="evidence" value="ECO:0007669"/>
    <property type="project" value="TreeGrafter"/>
</dbReference>
<feature type="region of interest" description="Disordered" evidence="2">
    <location>
        <begin position="162"/>
        <end position="187"/>
    </location>
</feature>
<dbReference type="GO" id="GO:0005634">
    <property type="term" value="C:nucleus"/>
    <property type="evidence" value="ECO:0007669"/>
    <property type="project" value="TreeGrafter"/>
</dbReference>
<dbReference type="OrthoDB" id="426718at2759"/>
<dbReference type="GO" id="GO:0008168">
    <property type="term" value="F:methyltransferase activity"/>
    <property type="evidence" value="ECO:0007669"/>
    <property type="project" value="TreeGrafter"/>
</dbReference>
<comment type="caution">
    <text evidence="3">The sequence shown here is derived from an EMBL/GenBank/DDBJ whole genome shotgun (WGS) entry which is preliminary data.</text>
</comment>
<organism evidence="3 4">
    <name type="scientific">Umbelopsis vinacea</name>
    <dbReference type="NCBI Taxonomy" id="44442"/>
    <lineage>
        <taxon>Eukaryota</taxon>
        <taxon>Fungi</taxon>
        <taxon>Fungi incertae sedis</taxon>
        <taxon>Mucoromycota</taxon>
        <taxon>Mucoromycotina</taxon>
        <taxon>Umbelopsidomycetes</taxon>
        <taxon>Umbelopsidales</taxon>
        <taxon>Umbelopsidaceae</taxon>
        <taxon>Umbelopsis</taxon>
    </lineage>
</organism>